<keyword evidence="2" id="KW-1133">Transmembrane helix</keyword>
<feature type="region of interest" description="Disordered" evidence="1">
    <location>
        <begin position="1"/>
        <end position="24"/>
    </location>
</feature>
<reference evidence="3 4" key="1">
    <citation type="journal article" date="2011" name="J. Bacteriol.">
        <title>Genome sequence of Methyloversatilis universalis FAM5T, a methylotrophic representative of the order Rhodocyclales.</title>
        <authorList>
            <person name="Kittichotirat W."/>
            <person name="Good N.M."/>
            <person name="Hall R."/>
            <person name="Bringel F."/>
            <person name="Lajus A."/>
            <person name="Medigue C."/>
            <person name="Smalley N.E."/>
            <person name="Beck D."/>
            <person name="Bumgarner R."/>
            <person name="Vuilleumier S."/>
            <person name="Kalyuzhnaya M.G."/>
        </authorList>
    </citation>
    <scope>NUCLEOTIDE SEQUENCE [LARGE SCALE GENOMIC DNA]</scope>
    <source>
        <strain evidence="4">ATCC BAA-1314 / JCM 13912 / FAM5</strain>
    </source>
</reference>
<accession>F5R9E8</accession>
<dbReference type="RefSeq" id="WP_008059162.1">
    <property type="nucleotide sequence ID" value="NZ_AFHG01000030.1"/>
</dbReference>
<proteinExistence type="predicted"/>
<evidence type="ECO:0000256" key="2">
    <source>
        <dbReference type="SAM" id="Phobius"/>
    </source>
</evidence>
<feature type="compositionally biased region" description="Basic and acidic residues" evidence="1">
    <location>
        <begin position="1"/>
        <end position="15"/>
    </location>
</feature>
<sequence>MDMQSFDRDGRHATGLDEGNGGGPGVRPESMLRLWWRYIWPFLYFRNCTRGSWMERAQSYRHNRSMRRHLPGFILKWLALTALWFTFGTLFDEVAGLVIPAACCFVTGTWTGLVVVVLAIAWTWLERFPELY</sequence>
<keyword evidence="2" id="KW-0472">Membrane</keyword>
<evidence type="ECO:0000313" key="4">
    <source>
        <dbReference type="Proteomes" id="UP000005019"/>
    </source>
</evidence>
<name>F5R9E8_METUF</name>
<gene>
    <name evidence="3" type="ORF">METUNv1_00856</name>
</gene>
<keyword evidence="2" id="KW-0812">Transmembrane</keyword>
<comment type="caution">
    <text evidence="3">The sequence shown here is derived from an EMBL/GenBank/DDBJ whole genome shotgun (WGS) entry which is preliminary data.</text>
</comment>
<organism evidence="3 4">
    <name type="scientific">Methyloversatilis universalis (strain ATCC BAA-1314 / DSM 25237 / JCM 13912 / CCUG 52030 / FAM5)</name>
    <dbReference type="NCBI Taxonomy" id="1000565"/>
    <lineage>
        <taxon>Bacteria</taxon>
        <taxon>Pseudomonadati</taxon>
        <taxon>Pseudomonadota</taxon>
        <taxon>Betaproteobacteria</taxon>
        <taxon>Nitrosomonadales</taxon>
        <taxon>Sterolibacteriaceae</taxon>
        <taxon>Methyloversatilis</taxon>
    </lineage>
</organism>
<evidence type="ECO:0000313" key="3">
    <source>
        <dbReference type="EMBL" id="EGK73018.1"/>
    </source>
</evidence>
<protein>
    <submittedName>
        <fullName evidence="3">Uncharacterized protein</fullName>
    </submittedName>
</protein>
<feature type="transmembrane region" description="Helical" evidence="2">
    <location>
        <begin position="97"/>
        <end position="125"/>
    </location>
</feature>
<dbReference type="eggNOG" id="ENOG503392G">
    <property type="taxonomic scope" value="Bacteria"/>
</dbReference>
<feature type="transmembrane region" description="Helical" evidence="2">
    <location>
        <begin position="73"/>
        <end position="91"/>
    </location>
</feature>
<keyword evidence="4" id="KW-1185">Reference proteome</keyword>
<dbReference type="AlphaFoldDB" id="F5R9E8"/>
<dbReference type="EMBL" id="AFHG01000030">
    <property type="protein sequence ID" value="EGK73018.1"/>
    <property type="molecule type" value="Genomic_DNA"/>
</dbReference>
<dbReference type="Proteomes" id="UP000005019">
    <property type="component" value="Unassembled WGS sequence"/>
</dbReference>
<evidence type="ECO:0000256" key="1">
    <source>
        <dbReference type="SAM" id="MobiDB-lite"/>
    </source>
</evidence>